<reference evidence="1 2" key="1">
    <citation type="journal article" date="2014" name="Genome Announc.">
        <title>Draft Genome Sequence of Commensalibacter papalotli MX01, a Symbiont Identified from the Guts of Overwintering Monarch Butterflies.</title>
        <authorList>
            <person name="Servin-Garciduenas L.E."/>
            <person name="Sanchez-Quinto A."/>
            <person name="Martinez-Romero E."/>
        </authorList>
    </citation>
    <scope>NUCLEOTIDE SEQUENCE [LARGE SCALE GENOMIC DNA]</scope>
    <source>
        <strain evidence="2">MX-MONARCH01</strain>
    </source>
</reference>
<evidence type="ECO:0000313" key="2">
    <source>
        <dbReference type="Proteomes" id="UP000019250"/>
    </source>
</evidence>
<accession>W7DZP4</accession>
<name>W7DZP4_9PROT</name>
<keyword evidence="2" id="KW-1185">Reference proteome</keyword>
<dbReference type="EMBL" id="ATSX01000001">
    <property type="protein sequence ID" value="EUK18129.1"/>
    <property type="molecule type" value="Genomic_DNA"/>
</dbReference>
<dbReference type="Gene3D" id="3.30.460.10">
    <property type="entry name" value="Beta Polymerase, domain 2"/>
    <property type="match status" value="1"/>
</dbReference>
<dbReference type="InterPro" id="IPR043519">
    <property type="entry name" value="NT_sf"/>
</dbReference>
<organism evidence="1 2">
    <name type="scientific">Commensalibacter papalotli</name>
    <name type="common">ex Servin-Garciduenas et al. 2014</name>
    <dbReference type="NCBI Taxonomy" id="1208583"/>
    <lineage>
        <taxon>Bacteria</taxon>
        <taxon>Pseudomonadati</taxon>
        <taxon>Pseudomonadota</taxon>
        <taxon>Alphaproteobacteria</taxon>
        <taxon>Acetobacterales</taxon>
        <taxon>Acetobacteraceae</taxon>
    </lineage>
</organism>
<dbReference type="Proteomes" id="UP000019250">
    <property type="component" value="Unassembled WGS sequence"/>
</dbReference>
<protein>
    <recommendedName>
        <fullName evidence="3">Polymerase beta nucleotidyltransferase domain-containing protein</fullName>
    </recommendedName>
</protein>
<evidence type="ECO:0000313" key="1">
    <source>
        <dbReference type="EMBL" id="EUK18129.1"/>
    </source>
</evidence>
<dbReference type="AlphaFoldDB" id="W7DZP4"/>
<proteinExistence type="predicted"/>
<dbReference type="SUPFAM" id="SSF81301">
    <property type="entry name" value="Nucleotidyltransferase"/>
    <property type="match status" value="1"/>
</dbReference>
<evidence type="ECO:0008006" key="3">
    <source>
        <dbReference type="Google" id="ProtNLM"/>
    </source>
</evidence>
<sequence length="106" mass="12438">MRIINEGKRILFNSHQVILFGSVLKSNIFNDVDIICIYEKHKRLLILQEIELYSSIIFDITQVNLHAVLLNLEESKTSIFLKSVKQNKHYYMKGSNQILTLPLKYN</sequence>
<comment type="caution">
    <text evidence="1">The sequence shown here is derived from an EMBL/GenBank/DDBJ whole genome shotgun (WGS) entry which is preliminary data.</text>
</comment>
<gene>
    <name evidence="1" type="ORF">COMX_00225</name>
</gene>